<reference evidence="2" key="1">
    <citation type="journal article" date="2023" name="Access Microbiol">
        <title>De-novo genome assembly for Akanthomyces muscarius, a biocontrol agent of insect agricultural pests.</title>
        <authorList>
            <person name="Erdos Z."/>
            <person name="Studholme D.J."/>
            <person name="Raymond B."/>
            <person name="Sharma M."/>
        </authorList>
    </citation>
    <scope>NUCLEOTIDE SEQUENCE</scope>
    <source>
        <strain evidence="2">Ve6</strain>
    </source>
</reference>
<feature type="region of interest" description="Disordered" evidence="1">
    <location>
        <begin position="62"/>
        <end position="125"/>
    </location>
</feature>
<evidence type="ECO:0000313" key="3">
    <source>
        <dbReference type="Proteomes" id="UP001144673"/>
    </source>
</evidence>
<organism evidence="2 3">
    <name type="scientific">Akanthomyces muscarius</name>
    <name type="common">Entomopathogenic fungus</name>
    <name type="synonym">Lecanicillium muscarium</name>
    <dbReference type="NCBI Taxonomy" id="2231603"/>
    <lineage>
        <taxon>Eukaryota</taxon>
        <taxon>Fungi</taxon>
        <taxon>Dikarya</taxon>
        <taxon>Ascomycota</taxon>
        <taxon>Pezizomycotina</taxon>
        <taxon>Sordariomycetes</taxon>
        <taxon>Hypocreomycetidae</taxon>
        <taxon>Hypocreales</taxon>
        <taxon>Cordycipitaceae</taxon>
        <taxon>Akanthomyces</taxon>
    </lineage>
</organism>
<gene>
    <name evidence="2" type="ORF">LMH87_006205</name>
</gene>
<feature type="compositionally biased region" description="Basic and acidic residues" evidence="1">
    <location>
        <begin position="116"/>
        <end position="125"/>
    </location>
</feature>
<dbReference type="EMBL" id="JAJHUN010000001">
    <property type="protein sequence ID" value="KAJ4164534.1"/>
    <property type="molecule type" value="Genomic_DNA"/>
</dbReference>
<dbReference type="InterPro" id="IPR001005">
    <property type="entry name" value="SANT/Myb"/>
</dbReference>
<comment type="caution">
    <text evidence="2">The sequence shown here is derived from an EMBL/GenBank/DDBJ whole genome shotgun (WGS) entry which is preliminary data.</text>
</comment>
<dbReference type="RefSeq" id="XP_056059449.1">
    <property type="nucleotide sequence ID" value="XM_056204055.1"/>
</dbReference>
<dbReference type="AlphaFoldDB" id="A0A9W8QMW1"/>
<sequence length="125" mass="13614">MTKTSSEAKPSAWTDEAKFQFLLRVVAQLQRSGQSIKWDEIDMPGRTPKSLQHMWAKIKTQVAELEKASGQQPTTPTKGSGKGAGSKRKAEATLTPEATPQKKRTALAESSAVSAVKKEESNEDD</sequence>
<name>A0A9W8QMW1_AKAMU</name>
<dbReference type="Proteomes" id="UP001144673">
    <property type="component" value="Chromosome 1"/>
</dbReference>
<evidence type="ECO:0000313" key="2">
    <source>
        <dbReference type="EMBL" id="KAJ4164534.1"/>
    </source>
</evidence>
<dbReference type="CDD" id="cd00167">
    <property type="entry name" value="SANT"/>
    <property type="match status" value="1"/>
</dbReference>
<evidence type="ECO:0000256" key="1">
    <source>
        <dbReference type="SAM" id="MobiDB-lite"/>
    </source>
</evidence>
<accession>A0A9W8QMW1</accession>
<dbReference type="KEGG" id="amus:LMH87_006205"/>
<dbReference type="GeneID" id="80893364"/>
<keyword evidence="3" id="KW-1185">Reference proteome</keyword>
<protein>
    <submittedName>
        <fullName evidence="2">Uncharacterized protein</fullName>
    </submittedName>
</protein>
<proteinExistence type="predicted"/>